<dbReference type="EMBL" id="CAJPVJ010000367">
    <property type="protein sequence ID" value="CAG2162230.1"/>
    <property type="molecule type" value="Genomic_DNA"/>
</dbReference>
<proteinExistence type="predicted"/>
<organism evidence="2">
    <name type="scientific">Oppiella nova</name>
    <dbReference type="NCBI Taxonomy" id="334625"/>
    <lineage>
        <taxon>Eukaryota</taxon>
        <taxon>Metazoa</taxon>
        <taxon>Ecdysozoa</taxon>
        <taxon>Arthropoda</taxon>
        <taxon>Chelicerata</taxon>
        <taxon>Arachnida</taxon>
        <taxon>Acari</taxon>
        <taxon>Acariformes</taxon>
        <taxon>Sarcoptiformes</taxon>
        <taxon>Oribatida</taxon>
        <taxon>Brachypylina</taxon>
        <taxon>Oppioidea</taxon>
        <taxon>Oppiidae</taxon>
        <taxon>Oppiella</taxon>
    </lineage>
</organism>
<dbReference type="EMBL" id="OC915192">
    <property type="protein sequence ID" value="CAD7639175.1"/>
    <property type="molecule type" value="Genomic_DNA"/>
</dbReference>
<sequence length="231" mass="26994">MSQDLARGDSNQVKTSITDLRHHKKALTQELNQIVDKSRDLQRRLDERRLKTSQLMDTSHSLDQLLYSLKSESKTLEDRTTRLETEIAESRDCVQRLKQQLIDKRVDQSMAIDHMNSEVDQLCRLFTNLTKINIERHLSGDHKKTMNASIDPKLAAMDAYLNQTRNKRDMMMQELSNLLMDSSVGKETQMSDESDGNDSDWPIEHRFLSLQIFRDENRVLSERIQFLKTLD</sequence>
<evidence type="ECO:0000313" key="2">
    <source>
        <dbReference type="EMBL" id="CAD7639175.1"/>
    </source>
</evidence>
<keyword evidence="1" id="KW-0175">Coiled coil</keyword>
<evidence type="ECO:0000313" key="3">
    <source>
        <dbReference type="Proteomes" id="UP000728032"/>
    </source>
</evidence>
<dbReference type="OrthoDB" id="6531684at2759"/>
<keyword evidence="3" id="KW-1185">Reference proteome</keyword>
<evidence type="ECO:0000256" key="1">
    <source>
        <dbReference type="SAM" id="Coils"/>
    </source>
</evidence>
<name>A0A7R9LF31_9ACAR</name>
<accession>A0A7R9LF31</accession>
<dbReference type="AlphaFoldDB" id="A0A7R9LF31"/>
<protein>
    <submittedName>
        <fullName evidence="2">Uncharacterized protein</fullName>
    </submittedName>
</protein>
<feature type="coiled-coil region" evidence="1">
    <location>
        <begin position="17"/>
        <end position="44"/>
    </location>
</feature>
<gene>
    <name evidence="2" type="ORF">ONB1V03_LOCUS1829</name>
</gene>
<reference evidence="2" key="1">
    <citation type="submission" date="2020-11" db="EMBL/GenBank/DDBJ databases">
        <authorList>
            <person name="Tran Van P."/>
        </authorList>
    </citation>
    <scope>NUCLEOTIDE SEQUENCE</scope>
</reference>
<dbReference type="Proteomes" id="UP000728032">
    <property type="component" value="Unassembled WGS sequence"/>
</dbReference>